<sequence length="466" mass="51671">MSQSRQHDKSYKTVLTELEVNAIELKTNDKAIFVYICCLSLTLIFREEVPKADMPPRKRLCLTLTPRFEVGESLTAVAARQLGLGAANTTNYVDAIQEGAPSTLEGDNARVTKLAETHERDTQNLYAHLEDVQDMTLVAQVSSLQSQLIAALGQIHTLHARDRAHADDPEDADSSSTARLKPIELAEMATTAMTHEQVAGGQSELLVKGTDMLSYNQHFQELALMCGRMFLKESDEIEKNKKIRTMAERQDENKKKQDDNFRNNQNQQQPNKRQNTGGAYTAGLGVQEILTLGHFKREFPKLKNKNHGNQGGNGNAIAKVSVVGNAGTNSNSNVATGTFLQNNCYASILYDTGTDRSFVSTPFSSLIDITPTRLDHYYDVELADELGSFDVIIGIDWLAKYHAVIVCYEKLIRIPFGNETLIIRGDDLSGLPPTRQVEFQIDLIPSIAPVARAPYRLAPSEMKELS</sequence>
<proteinExistence type="predicted"/>
<dbReference type="PANTHER" id="PTHR15503:SF45">
    <property type="entry name" value="RNA-DIRECTED DNA POLYMERASE HOMOLOG"/>
    <property type="match status" value="1"/>
</dbReference>
<evidence type="ECO:0008006" key="4">
    <source>
        <dbReference type="Google" id="ProtNLM"/>
    </source>
</evidence>
<evidence type="ECO:0000313" key="2">
    <source>
        <dbReference type="EMBL" id="GJU01542.1"/>
    </source>
</evidence>
<dbReference type="PANTHER" id="PTHR15503">
    <property type="entry name" value="LDOC1 RELATED"/>
    <property type="match status" value="1"/>
</dbReference>
<protein>
    <recommendedName>
        <fullName evidence="4">Reverse transcriptase domain-containing protein</fullName>
    </recommendedName>
</protein>
<dbReference type="EMBL" id="BQNB010020973">
    <property type="protein sequence ID" value="GJU01542.1"/>
    <property type="molecule type" value="Genomic_DNA"/>
</dbReference>
<keyword evidence="3" id="KW-1185">Reference proteome</keyword>
<comment type="caution">
    <text evidence="2">The sequence shown here is derived from an EMBL/GenBank/DDBJ whole genome shotgun (WGS) entry which is preliminary data.</text>
</comment>
<evidence type="ECO:0000313" key="3">
    <source>
        <dbReference type="Proteomes" id="UP001151760"/>
    </source>
</evidence>
<name>A0ABQ5IMW2_9ASTR</name>
<feature type="compositionally biased region" description="Basic and acidic residues" evidence="1">
    <location>
        <begin position="241"/>
        <end position="261"/>
    </location>
</feature>
<dbReference type="Proteomes" id="UP001151760">
    <property type="component" value="Unassembled WGS sequence"/>
</dbReference>
<organism evidence="2 3">
    <name type="scientific">Tanacetum coccineum</name>
    <dbReference type="NCBI Taxonomy" id="301880"/>
    <lineage>
        <taxon>Eukaryota</taxon>
        <taxon>Viridiplantae</taxon>
        <taxon>Streptophyta</taxon>
        <taxon>Embryophyta</taxon>
        <taxon>Tracheophyta</taxon>
        <taxon>Spermatophyta</taxon>
        <taxon>Magnoliopsida</taxon>
        <taxon>eudicotyledons</taxon>
        <taxon>Gunneridae</taxon>
        <taxon>Pentapetalae</taxon>
        <taxon>asterids</taxon>
        <taxon>campanulids</taxon>
        <taxon>Asterales</taxon>
        <taxon>Asteraceae</taxon>
        <taxon>Asteroideae</taxon>
        <taxon>Anthemideae</taxon>
        <taxon>Anthemidinae</taxon>
        <taxon>Tanacetum</taxon>
    </lineage>
</organism>
<dbReference type="InterPro" id="IPR032567">
    <property type="entry name" value="RTL1-rel"/>
</dbReference>
<reference evidence="2" key="2">
    <citation type="submission" date="2022-01" db="EMBL/GenBank/DDBJ databases">
        <authorList>
            <person name="Yamashiro T."/>
            <person name="Shiraishi A."/>
            <person name="Satake H."/>
            <person name="Nakayama K."/>
        </authorList>
    </citation>
    <scope>NUCLEOTIDE SEQUENCE</scope>
</reference>
<feature type="region of interest" description="Disordered" evidence="1">
    <location>
        <begin position="241"/>
        <end position="279"/>
    </location>
</feature>
<accession>A0ABQ5IMW2</accession>
<feature type="compositionally biased region" description="Low complexity" evidence="1">
    <location>
        <begin position="262"/>
        <end position="275"/>
    </location>
</feature>
<evidence type="ECO:0000256" key="1">
    <source>
        <dbReference type="SAM" id="MobiDB-lite"/>
    </source>
</evidence>
<dbReference type="Pfam" id="PF08284">
    <property type="entry name" value="RVP_2"/>
    <property type="match status" value="2"/>
</dbReference>
<reference evidence="2" key="1">
    <citation type="journal article" date="2022" name="Int. J. Mol. Sci.">
        <title>Draft Genome of Tanacetum Coccineum: Genomic Comparison of Closely Related Tanacetum-Family Plants.</title>
        <authorList>
            <person name="Yamashiro T."/>
            <person name="Shiraishi A."/>
            <person name="Nakayama K."/>
            <person name="Satake H."/>
        </authorList>
    </citation>
    <scope>NUCLEOTIDE SEQUENCE</scope>
</reference>
<gene>
    <name evidence="2" type="ORF">Tco_1111880</name>
</gene>